<dbReference type="Proteomes" id="UP000004949">
    <property type="component" value="Unassembled WGS sequence"/>
</dbReference>
<dbReference type="PANTHER" id="PTHR11654">
    <property type="entry name" value="OLIGOPEPTIDE TRANSPORTER-RELATED"/>
    <property type="match status" value="1"/>
</dbReference>
<evidence type="ECO:0000256" key="1">
    <source>
        <dbReference type="ARBA" id="ARBA00004141"/>
    </source>
</evidence>
<dbReference type="PATRIC" id="fig|1088869.3.peg.1268"/>
<keyword evidence="4 6" id="KW-1133">Transmembrane helix</keyword>
<gene>
    <name evidence="7" type="ORF">GMO_12650</name>
</gene>
<dbReference type="InterPro" id="IPR000109">
    <property type="entry name" value="POT_fam"/>
</dbReference>
<evidence type="ECO:0000313" key="7">
    <source>
        <dbReference type="EMBL" id="EHH68495.1"/>
    </source>
</evidence>
<protein>
    <submittedName>
        <fullName evidence="7">Di-/tripeptide transporter</fullName>
    </submittedName>
</protein>
<feature type="transmembrane region" description="Helical" evidence="6">
    <location>
        <begin position="112"/>
        <end position="136"/>
    </location>
</feature>
<dbReference type="GO" id="GO:0006857">
    <property type="term" value="P:oligopeptide transport"/>
    <property type="evidence" value="ECO:0007669"/>
    <property type="project" value="InterPro"/>
</dbReference>
<feature type="transmembrane region" description="Helical" evidence="6">
    <location>
        <begin position="174"/>
        <end position="192"/>
    </location>
</feature>
<name>G6XI55_9PROT</name>
<dbReference type="SUPFAM" id="SSF103473">
    <property type="entry name" value="MFS general substrate transporter"/>
    <property type="match status" value="1"/>
</dbReference>
<dbReference type="GO" id="GO:0016020">
    <property type="term" value="C:membrane"/>
    <property type="evidence" value="ECO:0007669"/>
    <property type="project" value="UniProtKB-SubCell"/>
</dbReference>
<dbReference type="GO" id="GO:0022857">
    <property type="term" value="F:transmembrane transporter activity"/>
    <property type="evidence" value="ECO:0007669"/>
    <property type="project" value="InterPro"/>
</dbReference>
<dbReference type="InterPro" id="IPR036259">
    <property type="entry name" value="MFS_trans_sf"/>
</dbReference>
<sequence>MLTEAWVAFSLYGMQAILVLYLTYSLLTPEHVAHVWGYGALHHFVSFLYAPSGRQATAGAITGLFLAGIYAMPLFGGFLADRVLGQTRTILLGAVLMTAGHILLSFDWSFVIALGLLLLGIGAAGGLRAQVGALYAVDDRRRSDAYQIYMLGIQAAVIVSPLLCGALAQVAWHWGFLAAGLGMLIGLVIYAAGRHWLPSENIAARKVSVPRPALTRTEKKTCALLLFLIPVLAIAALPNEEIFDGYLLWGQQHYALTLLGYPFPVSALLSLDGFISTITAVAVLGFWKVYARYRPDVSEITKVAIGTFIASFSPLLLALGSWITPQPHQLSLLWGIAFHTVNDIGFAMNYAIGMALFSRAAPKSVNTIMVACFSLHLFLANLIVGKFSTLLGHVSDATFWFLHSGAALGASVVLGFCAMIFRPLLAPETSVSAPSQGE</sequence>
<feature type="transmembrane region" description="Helical" evidence="6">
    <location>
        <begin position="148"/>
        <end position="168"/>
    </location>
</feature>
<comment type="caution">
    <text evidence="7">The sequence shown here is derived from an EMBL/GenBank/DDBJ whole genome shotgun (WGS) entry which is preliminary data.</text>
</comment>
<dbReference type="InterPro" id="IPR018456">
    <property type="entry name" value="PTR2_symporter_CS"/>
</dbReference>
<accession>G6XI55</accession>
<feature type="transmembrane region" description="Helical" evidence="6">
    <location>
        <begin position="364"/>
        <end position="385"/>
    </location>
</feature>
<feature type="transmembrane region" description="Helical" evidence="6">
    <location>
        <begin position="56"/>
        <end position="78"/>
    </location>
</feature>
<evidence type="ECO:0000256" key="4">
    <source>
        <dbReference type="ARBA" id="ARBA00022989"/>
    </source>
</evidence>
<dbReference type="eggNOG" id="COG3104">
    <property type="taxonomic scope" value="Bacteria"/>
</dbReference>
<evidence type="ECO:0000256" key="3">
    <source>
        <dbReference type="ARBA" id="ARBA00022692"/>
    </source>
</evidence>
<dbReference type="AlphaFoldDB" id="G6XI55"/>
<feature type="transmembrane region" description="Helical" evidence="6">
    <location>
        <begin position="397"/>
        <end position="421"/>
    </location>
</feature>
<reference evidence="7 8" key="1">
    <citation type="submission" date="2011-10" db="EMBL/GenBank/DDBJ databases">
        <title>Genome sequence of Gluconobacter morbifer G707, isolated from Drosophila gut.</title>
        <authorList>
            <person name="Lee W.-J."/>
            <person name="Kim E.-K."/>
        </authorList>
    </citation>
    <scope>NUCLEOTIDE SEQUENCE [LARGE SCALE GENOMIC DNA]</scope>
    <source>
        <strain evidence="7 8">G707</strain>
    </source>
</reference>
<feature type="transmembrane region" description="Helical" evidence="6">
    <location>
        <begin position="330"/>
        <end position="352"/>
    </location>
</feature>
<keyword evidence="3 6" id="KW-0812">Transmembrane</keyword>
<dbReference type="Gene3D" id="1.20.1250.20">
    <property type="entry name" value="MFS general substrate transporter like domains"/>
    <property type="match status" value="2"/>
</dbReference>
<evidence type="ECO:0000256" key="5">
    <source>
        <dbReference type="ARBA" id="ARBA00023136"/>
    </source>
</evidence>
<dbReference type="PROSITE" id="PS01022">
    <property type="entry name" value="PTR2_1"/>
    <property type="match status" value="1"/>
</dbReference>
<proteinExistence type="inferred from homology"/>
<dbReference type="Pfam" id="PF00854">
    <property type="entry name" value="PTR2"/>
    <property type="match status" value="1"/>
</dbReference>
<comment type="subcellular location">
    <subcellularLocation>
        <location evidence="1">Membrane</location>
        <topology evidence="1">Multi-pass membrane protein</topology>
    </subcellularLocation>
</comment>
<feature type="transmembrane region" description="Helical" evidence="6">
    <location>
        <begin position="303"/>
        <end position="324"/>
    </location>
</feature>
<evidence type="ECO:0000256" key="2">
    <source>
        <dbReference type="ARBA" id="ARBA00005982"/>
    </source>
</evidence>
<evidence type="ECO:0000256" key="6">
    <source>
        <dbReference type="SAM" id="Phobius"/>
    </source>
</evidence>
<keyword evidence="5 6" id="KW-0472">Membrane</keyword>
<feature type="transmembrane region" description="Helical" evidence="6">
    <location>
        <begin position="6"/>
        <end position="24"/>
    </location>
</feature>
<feature type="transmembrane region" description="Helical" evidence="6">
    <location>
        <begin position="90"/>
        <end position="106"/>
    </location>
</feature>
<evidence type="ECO:0000313" key="8">
    <source>
        <dbReference type="Proteomes" id="UP000004949"/>
    </source>
</evidence>
<feature type="transmembrane region" description="Helical" evidence="6">
    <location>
        <begin position="221"/>
        <end position="238"/>
    </location>
</feature>
<keyword evidence="8" id="KW-1185">Reference proteome</keyword>
<feature type="transmembrane region" description="Helical" evidence="6">
    <location>
        <begin position="258"/>
        <end position="291"/>
    </location>
</feature>
<comment type="similarity">
    <text evidence="2">Belongs to the major facilitator superfamily. Proton-dependent oligopeptide transporter (POT/PTR) (TC 2.A.17) family.</text>
</comment>
<organism evidence="7 8">
    <name type="scientific">Gluconobacter morbifer G707</name>
    <dbReference type="NCBI Taxonomy" id="1088869"/>
    <lineage>
        <taxon>Bacteria</taxon>
        <taxon>Pseudomonadati</taxon>
        <taxon>Pseudomonadota</taxon>
        <taxon>Alphaproteobacteria</taxon>
        <taxon>Acetobacterales</taxon>
        <taxon>Acetobacteraceae</taxon>
        <taxon>Gluconobacter</taxon>
    </lineage>
</organism>
<dbReference type="EMBL" id="AGQV01000002">
    <property type="protein sequence ID" value="EHH68495.1"/>
    <property type="molecule type" value="Genomic_DNA"/>
</dbReference>